<gene>
    <name evidence="2" type="ORF">DFO67_104371</name>
    <name evidence="1" type="ORF">SAMN04487959_1047</name>
</gene>
<evidence type="ECO:0000313" key="2">
    <source>
        <dbReference type="EMBL" id="TDX31106.1"/>
    </source>
</evidence>
<dbReference type="AlphaFoldDB" id="A0A1I2ZYF4"/>
<dbReference type="Proteomes" id="UP000294489">
    <property type="component" value="Unassembled WGS sequence"/>
</dbReference>
<reference evidence="2 4" key="2">
    <citation type="submission" date="2019-03" db="EMBL/GenBank/DDBJ databases">
        <title>Freshwater and sediment microbial communities from various areas in North America, analyzing microbe dynamics in response to fracking.</title>
        <authorList>
            <person name="Lamendella R."/>
        </authorList>
    </citation>
    <scope>NUCLEOTIDE SEQUENCE [LARGE SCALE GENOMIC DNA]</scope>
    <source>
        <strain evidence="2 4">6_TX</strain>
    </source>
</reference>
<dbReference type="Proteomes" id="UP000199040">
    <property type="component" value="Unassembled WGS sequence"/>
</dbReference>
<dbReference type="RefSeq" id="WP_092844365.1">
    <property type="nucleotide sequence ID" value="NZ_FOPY01000004.1"/>
</dbReference>
<dbReference type="EMBL" id="SOEC01000004">
    <property type="protein sequence ID" value="TDX31106.1"/>
    <property type="molecule type" value="Genomic_DNA"/>
</dbReference>
<evidence type="ECO:0000313" key="4">
    <source>
        <dbReference type="Proteomes" id="UP000294489"/>
    </source>
</evidence>
<protein>
    <submittedName>
        <fullName evidence="1">Uncharacterized protein</fullName>
    </submittedName>
</protein>
<organism evidence="1 3">
    <name type="scientific">Modicisalibacter xianhensis</name>
    <dbReference type="NCBI Taxonomy" id="442341"/>
    <lineage>
        <taxon>Bacteria</taxon>
        <taxon>Pseudomonadati</taxon>
        <taxon>Pseudomonadota</taxon>
        <taxon>Gammaproteobacteria</taxon>
        <taxon>Oceanospirillales</taxon>
        <taxon>Halomonadaceae</taxon>
        <taxon>Modicisalibacter</taxon>
    </lineage>
</organism>
<name>A0A1I2ZYF4_9GAMM</name>
<evidence type="ECO:0000313" key="3">
    <source>
        <dbReference type="Proteomes" id="UP000199040"/>
    </source>
</evidence>
<keyword evidence="3" id="KW-1185">Reference proteome</keyword>
<sequence>MKWLFKSAGVAGALSAAILILSYTTDVVPEPATTADVEPEQLEHELKEVGDEANEAVDKLMPDAVAKKDGINLE</sequence>
<evidence type="ECO:0000313" key="1">
    <source>
        <dbReference type="EMBL" id="SFH42676.1"/>
    </source>
</evidence>
<proteinExistence type="predicted"/>
<accession>A0A1I2ZYF4</accession>
<dbReference type="EMBL" id="FOPY01000004">
    <property type="protein sequence ID" value="SFH42676.1"/>
    <property type="molecule type" value="Genomic_DNA"/>
</dbReference>
<reference evidence="1 3" key="1">
    <citation type="submission" date="2016-10" db="EMBL/GenBank/DDBJ databases">
        <authorList>
            <person name="de Groot N.N."/>
        </authorList>
    </citation>
    <scope>NUCLEOTIDE SEQUENCE [LARGE SCALE GENOMIC DNA]</scope>
    <source>
        <strain evidence="1 3">CGMCC 1.6848</strain>
    </source>
</reference>